<dbReference type="InterPro" id="IPR051706">
    <property type="entry name" value="Glycosyltransferase_domain"/>
</dbReference>
<keyword evidence="1" id="KW-0808">Transferase</keyword>
<accession>A0ABD3SQY0</accession>
<dbReference type="InterPro" id="IPR029044">
    <property type="entry name" value="Nucleotide-diphossugar_trans"/>
</dbReference>
<dbReference type="AlphaFoldDB" id="A0ABD3SQY0"/>
<comment type="caution">
    <text evidence="2">The sequence shown here is derived from an EMBL/GenBank/DDBJ whole genome shotgun (WGS) entry which is preliminary data.</text>
</comment>
<dbReference type="InterPro" id="IPR007577">
    <property type="entry name" value="GlycoTrfase_DXD_sugar-bd_CS"/>
</dbReference>
<name>A0ABD3SQY0_9STRA</name>
<proteinExistence type="predicted"/>
<sequence>MYKADICRGAALYESGGLYFDVDIEARMSLWDVILVDTRFVTTYVHIDSNHRGGFFQAFIGSTREHPILLRYLELFVDYYEGRIDVKGPLGVYLLRMAYDDHVNIGKKRKKDGVSKARGAMDDDGTIDLWQEVRYRPRDFPEVTRDHWGSRRACQMVVVAPPIPGKRERMVPLFSHANGSRMCGGKDTIKKG</sequence>
<dbReference type="Pfam" id="PF04488">
    <property type="entry name" value="Gly_transf_sug"/>
    <property type="match status" value="1"/>
</dbReference>
<dbReference type="GO" id="GO:0016740">
    <property type="term" value="F:transferase activity"/>
    <property type="evidence" value="ECO:0007669"/>
    <property type="project" value="UniProtKB-KW"/>
</dbReference>
<evidence type="ECO:0000313" key="2">
    <source>
        <dbReference type="EMBL" id="KAL3826766.1"/>
    </source>
</evidence>
<dbReference type="Gene3D" id="3.90.550.20">
    <property type="match status" value="1"/>
</dbReference>
<dbReference type="GO" id="GO:0016020">
    <property type="term" value="C:membrane"/>
    <property type="evidence" value="ECO:0007669"/>
    <property type="project" value="GOC"/>
</dbReference>
<keyword evidence="3" id="KW-1185">Reference proteome</keyword>
<dbReference type="GO" id="GO:0006688">
    <property type="term" value="P:glycosphingolipid biosynthetic process"/>
    <property type="evidence" value="ECO:0007669"/>
    <property type="project" value="UniProtKB-ARBA"/>
</dbReference>
<organism evidence="2 3">
    <name type="scientific">Cyclostephanos tholiformis</name>
    <dbReference type="NCBI Taxonomy" id="382380"/>
    <lineage>
        <taxon>Eukaryota</taxon>
        <taxon>Sar</taxon>
        <taxon>Stramenopiles</taxon>
        <taxon>Ochrophyta</taxon>
        <taxon>Bacillariophyta</taxon>
        <taxon>Coscinodiscophyceae</taxon>
        <taxon>Thalassiosirophycidae</taxon>
        <taxon>Stephanodiscales</taxon>
        <taxon>Stephanodiscaceae</taxon>
        <taxon>Cyclostephanos</taxon>
    </lineage>
</organism>
<evidence type="ECO:0000313" key="3">
    <source>
        <dbReference type="Proteomes" id="UP001530377"/>
    </source>
</evidence>
<dbReference type="PANTHER" id="PTHR32385">
    <property type="entry name" value="MANNOSYL PHOSPHORYLINOSITOL CERAMIDE SYNTHASE"/>
    <property type="match status" value="1"/>
</dbReference>
<dbReference type="SUPFAM" id="SSF53448">
    <property type="entry name" value="Nucleotide-diphospho-sugar transferases"/>
    <property type="match status" value="1"/>
</dbReference>
<dbReference type="EMBL" id="JALLPB020000014">
    <property type="protein sequence ID" value="KAL3826766.1"/>
    <property type="molecule type" value="Genomic_DNA"/>
</dbReference>
<gene>
    <name evidence="2" type="ORF">ACHAXA_000592</name>
</gene>
<evidence type="ECO:0008006" key="4">
    <source>
        <dbReference type="Google" id="ProtNLM"/>
    </source>
</evidence>
<evidence type="ECO:0000256" key="1">
    <source>
        <dbReference type="ARBA" id="ARBA00022679"/>
    </source>
</evidence>
<dbReference type="GO" id="GO:0006673">
    <property type="term" value="P:inositol phosphoceramide metabolic process"/>
    <property type="evidence" value="ECO:0007669"/>
    <property type="project" value="UniProtKB-ARBA"/>
</dbReference>
<dbReference type="Proteomes" id="UP001530377">
    <property type="component" value="Unassembled WGS sequence"/>
</dbReference>
<protein>
    <recommendedName>
        <fullName evidence="4">Glycosyltransferase</fullName>
    </recommendedName>
</protein>
<reference evidence="2 3" key="1">
    <citation type="submission" date="2024-10" db="EMBL/GenBank/DDBJ databases">
        <title>Updated reference genomes for cyclostephanoid diatoms.</title>
        <authorList>
            <person name="Roberts W.R."/>
            <person name="Alverson A.J."/>
        </authorList>
    </citation>
    <scope>NUCLEOTIDE SEQUENCE [LARGE SCALE GENOMIC DNA]</scope>
    <source>
        <strain evidence="2 3">AJA228-03</strain>
    </source>
</reference>
<dbReference type="PANTHER" id="PTHR32385:SF15">
    <property type="entry name" value="INOSITOL PHOSPHOCERAMIDE MANNOSYLTRANSFERASE 1"/>
    <property type="match status" value="1"/>
</dbReference>